<dbReference type="AlphaFoldDB" id="A0A1M6A0B9"/>
<gene>
    <name evidence="4" type="ORF">SAMN02745671_00131</name>
</gene>
<dbReference type="Proteomes" id="UP000191240">
    <property type="component" value="Unassembled WGS sequence"/>
</dbReference>
<dbReference type="InterPro" id="IPR004846">
    <property type="entry name" value="T2SS/T3SS_dom"/>
</dbReference>
<dbReference type="EMBL" id="FQYW01000003">
    <property type="protein sequence ID" value="SHI29846.1"/>
    <property type="molecule type" value="Genomic_DNA"/>
</dbReference>
<protein>
    <submittedName>
        <fullName evidence="4">Pilus assembly protein CpaC</fullName>
    </submittedName>
</protein>
<dbReference type="PANTHER" id="PTHR30332">
    <property type="entry name" value="PROBABLE GENERAL SECRETION PATHWAY PROTEIN D"/>
    <property type="match status" value="1"/>
</dbReference>
<organism evidence="4 5">
    <name type="scientific">Anaerovibrio lipolyticus DSM 3074</name>
    <dbReference type="NCBI Taxonomy" id="1120997"/>
    <lineage>
        <taxon>Bacteria</taxon>
        <taxon>Bacillati</taxon>
        <taxon>Bacillota</taxon>
        <taxon>Negativicutes</taxon>
        <taxon>Selenomonadales</taxon>
        <taxon>Selenomonadaceae</taxon>
        <taxon>Anaerovibrio</taxon>
    </lineage>
</organism>
<dbReference type="OrthoDB" id="9779724at2"/>
<evidence type="ECO:0000256" key="1">
    <source>
        <dbReference type="RuleBase" id="RU004003"/>
    </source>
</evidence>
<dbReference type="InterPro" id="IPR001775">
    <property type="entry name" value="GspD/PilQ"/>
</dbReference>
<dbReference type="PRINTS" id="PR01032">
    <property type="entry name" value="PHAGEIV"/>
</dbReference>
<feature type="domain" description="Pilus formation protein N-terminal" evidence="3">
    <location>
        <begin position="34"/>
        <end position="98"/>
    </location>
</feature>
<accession>A0A1M6A0B9</accession>
<dbReference type="GO" id="GO:0015627">
    <property type="term" value="C:type II protein secretion system complex"/>
    <property type="evidence" value="ECO:0007669"/>
    <property type="project" value="TreeGrafter"/>
</dbReference>
<dbReference type="InterPro" id="IPR032789">
    <property type="entry name" value="T2SS-T3SS_pil_N"/>
</dbReference>
<name>A0A1M6A0B9_9FIRM</name>
<dbReference type="Pfam" id="PF13629">
    <property type="entry name" value="T2SS-T3SS_pil_N"/>
    <property type="match status" value="1"/>
</dbReference>
<evidence type="ECO:0000313" key="5">
    <source>
        <dbReference type="Proteomes" id="UP000191240"/>
    </source>
</evidence>
<dbReference type="PANTHER" id="PTHR30332:SF17">
    <property type="entry name" value="TYPE IV PILIATION SYSTEM PROTEIN DR_0774-RELATED"/>
    <property type="match status" value="1"/>
</dbReference>
<dbReference type="InterPro" id="IPR050810">
    <property type="entry name" value="Bact_Secretion_Sys_Channel"/>
</dbReference>
<evidence type="ECO:0000259" key="3">
    <source>
        <dbReference type="Pfam" id="PF13629"/>
    </source>
</evidence>
<evidence type="ECO:0000313" key="4">
    <source>
        <dbReference type="EMBL" id="SHI29846.1"/>
    </source>
</evidence>
<dbReference type="PRINTS" id="PR00811">
    <property type="entry name" value="BCTERIALGSPD"/>
</dbReference>
<reference evidence="4 5" key="1">
    <citation type="submission" date="2016-11" db="EMBL/GenBank/DDBJ databases">
        <authorList>
            <person name="Jaros S."/>
            <person name="Januszkiewicz K."/>
            <person name="Wedrychowicz H."/>
        </authorList>
    </citation>
    <scope>NUCLEOTIDE SEQUENCE [LARGE SCALE GENOMIC DNA]</scope>
    <source>
        <strain evidence="4 5">DSM 3074</strain>
    </source>
</reference>
<dbReference type="Pfam" id="PF00263">
    <property type="entry name" value="Secretin"/>
    <property type="match status" value="1"/>
</dbReference>
<dbReference type="RefSeq" id="WP_052211947.1">
    <property type="nucleotide sequence ID" value="NZ_FQYW01000003.1"/>
</dbReference>
<proteinExistence type="inferred from homology"/>
<feature type="domain" description="Type II/III secretion system secretin-like" evidence="2">
    <location>
        <begin position="238"/>
        <end position="397"/>
    </location>
</feature>
<dbReference type="GO" id="GO:0009306">
    <property type="term" value="P:protein secretion"/>
    <property type="evidence" value="ECO:0007669"/>
    <property type="project" value="InterPro"/>
</dbReference>
<comment type="similarity">
    <text evidence="1">Belongs to the bacterial secretin family.</text>
</comment>
<evidence type="ECO:0000259" key="2">
    <source>
        <dbReference type="Pfam" id="PF00263"/>
    </source>
</evidence>
<sequence length="441" mass="47795">MKNTIHNWQLHIATMLTALMLFLSTSVAAAYVQPLYLEINQSTLFNASSYADIIRVAIANPAIADVNVINNRTLNIIGVSPGSTSLTVWTDDGMQQDFIVNVSNKDSGTSNAIKQAINIPGITVEKVGDRILLKGKVKNQYEKQQAHSVAVMFVSNPENVINMLEMDNPTQINLAAMVIDISNADAKDLGIMTGSSGTVRTEAGDFSGISFGSFYGGQDFKQFGPHVYNNINFKLNLLIKQGKARILSRPNVTTMSGEEAEILIGGEIPLPTSNKNGDVSITWREYGIKLHIKPTATPDNNITTGVNAEISSLDNSNAVTTSAGTIPALLSRKASTVITIPDGETMSIGGLMNNSESKNVSKIPLLSSIPIIGEFFKYTSTSRDRHELVILITPTIVNSDDPLKVSQPFANAVEQAKQEYGDMKEVSPNDLDIVKNNYEEK</sequence>